<dbReference type="Proteomes" id="UP001177212">
    <property type="component" value="Unassembled WGS sequence"/>
</dbReference>
<dbReference type="PANTHER" id="PTHR11070">
    <property type="entry name" value="UVRD / RECB / PCRA DNA HELICASE FAMILY MEMBER"/>
    <property type="match status" value="1"/>
</dbReference>
<dbReference type="Gene3D" id="1.10.10.160">
    <property type="match status" value="1"/>
</dbReference>
<dbReference type="Gene3D" id="1.10.486.10">
    <property type="entry name" value="PCRA, domain 4"/>
    <property type="match status" value="1"/>
</dbReference>
<sequence>MKVPKDIEARRKSINPNKSMLIVADAGCGKTEQMARRYLSLLANRERPEGIVAITFTKKAASEMKERIHKYLKMGTSETKPSENHLIETWELAKSAIAADYENSWGIINNPQKIKIQTIDSFCIDLVNNNILLNSYGCQISALEDTDKKYLNAAKEYIEKCEDIETISEFVAMFDNNTKKAIRKISELLPKREQFKKQLEDIDLNTLQENYKTALQYELKEFANSLGEQIINDIKHVIRDIFESIENAAKTTYTSKEVHLFSKYNENKTTTNLVLFCNIIISADRKSFRKNYPSKLQINKHNASLIDAILCETELTLNDAIRIGSIPLEKMSKKTSRELEIITKVTSGAIKELEKTFKESLELDFNEITLEAIKVVQSDAIATSHITDLLIDEFQDTSASHHNLIKSILSWWNKDENKTLCAVGDPKQSLYLFRAASLGHFINVQQNGYENIDIETLRLSVNFRSYKSVIDWVNNVFITAFPKNDNISQGAVKHSISESFNTKEIDSVSITSTLCEGDKVKNNKKEAILVADKVEQLLKDVPQETVSILIRARSFVKEIDTELKKRKIFYSGVDLVKLNEKQTIIDLINLTKFIAEKQDLISFTGLLRAPFIGIRQKDLHLIIGSLTDMTQNASITERICDSIDTLEISSDARKRLNKLLNIVNKSKRTYGSIKFSYYLEHVWHELDGDQFAGELQEADLRAFFKTISTCEDGNTISDWELLETNLDKLYMQPDANADQRVQIMTLHKSKGAEMDNVIIPGFHKPGSKSDSLILKWIDHPDPKIDSVLIAPNVNSDFESYKTHISTSNRNKEILEMVRLIYVGATRAKKRLCIYFSLTEEIIKLMSKPTSTSMLGLIQNEIHSDIKIDSETETYLNEIIKSNESNEKSDVNLWRYELNEH</sequence>
<comment type="caution">
    <text evidence="13">The sequence shown here is derived from an EMBL/GenBank/DDBJ whole genome shotgun (WGS) entry which is preliminary data.</text>
</comment>
<evidence type="ECO:0000256" key="6">
    <source>
        <dbReference type="ARBA" id="ARBA00023235"/>
    </source>
</evidence>
<evidence type="ECO:0000256" key="1">
    <source>
        <dbReference type="ARBA" id="ARBA00009922"/>
    </source>
</evidence>
<dbReference type="Gene3D" id="3.40.50.300">
    <property type="entry name" value="P-loop containing nucleotide triphosphate hydrolases"/>
    <property type="match status" value="4"/>
</dbReference>
<evidence type="ECO:0000256" key="7">
    <source>
        <dbReference type="ARBA" id="ARBA00034617"/>
    </source>
</evidence>
<dbReference type="RefSeq" id="WP_305471646.1">
    <property type="nucleotide sequence ID" value="NZ_JAUYVT010000004.1"/>
</dbReference>
<dbReference type="InterPro" id="IPR000212">
    <property type="entry name" value="DNA_helicase_UvrD/REP"/>
</dbReference>
<evidence type="ECO:0000256" key="2">
    <source>
        <dbReference type="ARBA" id="ARBA00022741"/>
    </source>
</evidence>
<comment type="similarity">
    <text evidence="1">Belongs to the helicase family. UvrD subfamily.</text>
</comment>
<dbReference type="PANTHER" id="PTHR11070:SF67">
    <property type="entry name" value="DNA 3'-5' HELICASE"/>
    <property type="match status" value="1"/>
</dbReference>
<evidence type="ECO:0000256" key="9">
    <source>
        <dbReference type="ARBA" id="ARBA00048988"/>
    </source>
</evidence>
<comment type="catalytic activity">
    <reaction evidence="9">
        <text>ATP + H2O = ADP + phosphate + H(+)</text>
        <dbReference type="Rhea" id="RHEA:13065"/>
        <dbReference type="ChEBI" id="CHEBI:15377"/>
        <dbReference type="ChEBI" id="CHEBI:15378"/>
        <dbReference type="ChEBI" id="CHEBI:30616"/>
        <dbReference type="ChEBI" id="CHEBI:43474"/>
        <dbReference type="ChEBI" id="CHEBI:456216"/>
        <dbReference type="EC" id="5.6.2.4"/>
    </reaction>
</comment>
<protein>
    <recommendedName>
        <fullName evidence="8">DNA 3'-5' helicase</fullName>
        <ecNumber evidence="8">5.6.2.4</ecNumber>
    </recommendedName>
</protein>
<dbReference type="Pfam" id="PF13361">
    <property type="entry name" value="UvrD_C"/>
    <property type="match status" value="1"/>
</dbReference>
<feature type="domain" description="UvrD-like helicase C-terminal" evidence="12">
    <location>
        <begin position="474"/>
        <end position="751"/>
    </location>
</feature>
<keyword evidence="14" id="KW-1185">Reference proteome</keyword>
<dbReference type="SUPFAM" id="SSF52540">
    <property type="entry name" value="P-loop containing nucleoside triphosphate hydrolases"/>
    <property type="match status" value="1"/>
</dbReference>
<name>A0ABT9FC62_9GAMM</name>
<dbReference type="Pfam" id="PF00580">
    <property type="entry name" value="UvrD-helicase"/>
    <property type="match status" value="1"/>
</dbReference>
<dbReference type="InterPro" id="IPR013986">
    <property type="entry name" value="DExx_box_DNA_helicase_dom_sf"/>
</dbReference>
<feature type="binding site" evidence="10">
    <location>
        <begin position="24"/>
        <end position="31"/>
    </location>
    <ligand>
        <name>ATP</name>
        <dbReference type="ChEBI" id="CHEBI:30616"/>
    </ligand>
</feature>
<evidence type="ECO:0000313" key="14">
    <source>
        <dbReference type="Proteomes" id="UP001177212"/>
    </source>
</evidence>
<comment type="catalytic activity">
    <reaction evidence="7">
        <text>Couples ATP hydrolysis with the unwinding of duplex DNA by translocating in the 3'-5' direction.</text>
        <dbReference type="EC" id="5.6.2.4"/>
    </reaction>
</comment>
<feature type="domain" description="UvrD-like helicase ATP-binding" evidence="11">
    <location>
        <begin position="3"/>
        <end position="466"/>
    </location>
</feature>
<gene>
    <name evidence="13" type="ORF">Q8W34_06955</name>
</gene>
<keyword evidence="2 10" id="KW-0547">Nucleotide-binding</keyword>
<organism evidence="13 14">
    <name type="scientific">Pseudoalteromonas marina</name>
    <dbReference type="NCBI Taxonomy" id="267375"/>
    <lineage>
        <taxon>Bacteria</taxon>
        <taxon>Pseudomonadati</taxon>
        <taxon>Pseudomonadota</taxon>
        <taxon>Gammaproteobacteria</taxon>
        <taxon>Alteromonadales</taxon>
        <taxon>Pseudoalteromonadaceae</taxon>
        <taxon>Pseudoalteromonas</taxon>
    </lineage>
</organism>
<evidence type="ECO:0000259" key="11">
    <source>
        <dbReference type="PROSITE" id="PS51198"/>
    </source>
</evidence>
<dbReference type="InterPro" id="IPR014016">
    <property type="entry name" value="UvrD-like_ATP-bd"/>
</dbReference>
<keyword evidence="4 10" id="KW-0347">Helicase</keyword>
<accession>A0ABT9FC62</accession>
<keyword evidence="5 10" id="KW-0067">ATP-binding</keyword>
<proteinExistence type="inferred from homology"/>
<evidence type="ECO:0000313" key="13">
    <source>
        <dbReference type="EMBL" id="MDP2564367.1"/>
    </source>
</evidence>
<dbReference type="InterPro" id="IPR027417">
    <property type="entry name" value="P-loop_NTPase"/>
</dbReference>
<dbReference type="EMBL" id="JAUYVT010000004">
    <property type="protein sequence ID" value="MDP2564367.1"/>
    <property type="molecule type" value="Genomic_DNA"/>
</dbReference>
<evidence type="ECO:0000256" key="4">
    <source>
        <dbReference type="ARBA" id="ARBA00022806"/>
    </source>
</evidence>
<dbReference type="InterPro" id="IPR014017">
    <property type="entry name" value="DNA_helicase_UvrD-like_C"/>
</dbReference>
<evidence type="ECO:0000256" key="5">
    <source>
        <dbReference type="ARBA" id="ARBA00022840"/>
    </source>
</evidence>
<evidence type="ECO:0000256" key="3">
    <source>
        <dbReference type="ARBA" id="ARBA00022801"/>
    </source>
</evidence>
<keyword evidence="3 10" id="KW-0378">Hydrolase</keyword>
<dbReference type="PROSITE" id="PS51217">
    <property type="entry name" value="UVRD_HELICASE_CTER"/>
    <property type="match status" value="1"/>
</dbReference>
<dbReference type="PROSITE" id="PS51198">
    <property type="entry name" value="UVRD_HELICASE_ATP_BIND"/>
    <property type="match status" value="1"/>
</dbReference>
<evidence type="ECO:0000256" key="8">
    <source>
        <dbReference type="ARBA" id="ARBA00034808"/>
    </source>
</evidence>
<dbReference type="EC" id="5.6.2.4" evidence="8"/>
<evidence type="ECO:0000259" key="12">
    <source>
        <dbReference type="PROSITE" id="PS51217"/>
    </source>
</evidence>
<evidence type="ECO:0000256" key="10">
    <source>
        <dbReference type="PROSITE-ProRule" id="PRU00560"/>
    </source>
</evidence>
<reference evidence="13" key="1">
    <citation type="submission" date="2023-07" db="EMBL/GenBank/DDBJ databases">
        <title>Genome content predicts the carbon catabolic preferences of heterotrophic bacteria.</title>
        <authorList>
            <person name="Gralka M."/>
        </authorList>
    </citation>
    <scope>NUCLEOTIDE SEQUENCE</scope>
    <source>
        <strain evidence="13">4G09</strain>
    </source>
</reference>
<keyword evidence="6" id="KW-0413">Isomerase</keyword>